<dbReference type="EMBL" id="BSUN01000001">
    <property type="protein sequence ID" value="GMA36191.1"/>
    <property type="molecule type" value="Genomic_DNA"/>
</dbReference>
<keyword evidence="3" id="KW-0808">Transferase</keyword>
<dbReference type="EC" id="2.7.7.6" evidence="1"/>
<dbReference type="Gene3D" id="1.10.132.30">
    <property type="match status" value="1"/>
</dbReference>
<keyword evidence="5" id="KW-0804">Transcription</keyword>
<protein>
    <recommendedName>
        <fullName evidence="1">DNA-directed RNA polymerase</fullName>
        <ecNumber evidence="1">2.7.7.6</ecNumber>
    </recommendedName>
</protein>
<evidence type="ECO:0000313" key="7">
    <source>
        <dbReference type="EMBL" id="GMA36191.1"/>
    </source>
</evidence>
<sequence length="120" mass="13453">MLETTLGRALFNETLPVSYPYVNRNVDKKVLGDIVNTLAERYPKVEVAESLDALKAAGFHWATRSGVTIGIGDVAMPAQKQEILERYEALAEKVQVQYETGLITDDERRQEAHRDLDPGH</sequence>
<evidence type="ECO:0000259" key="6">
    <source>
        <dbReference type="Pfam" id="PF04983"/>
    </source>
</evidence>
<evidence type="ECO:0000256" key="1">
    <source>
        <dbReference type="ARBA" id="ARBA00012418"/>
    </source>
</evidence>
<dbReference type="Pfam" id="PF04983">
    <property type="entry name" value="RNA_pol_Rpb1_3"/>
    <property type="match status" value="1"/>
</dbReference>
<evidence type="ECO:0000256" key="5">
    <source>
        <dbReference type="ARBA" id="ARBA00023163"/>
    </source>
</evidence>
<evidence type="ECO:0000256" key="2">
    <source>
        <dbReference type="ARBA" id="ARBA00022478"/>
    </source>
</evidence>
<dbReference type="InterPro" id="IPR042102">
    <property type="entry name" value="RNA_pol_Rpb1_3_sf"/>
</dbReference>
<dbReference type="Proteomes" id="UP001157125">
    <property type="component" value="Unassembled WGS sequence"/>
</dbReference>
<organism evidence="7 8">
    <name type="scientific">Demequina litorisediminis</name>
    <dbReference type="NCBI Taxonomy" id="1849022"/>
    <lineage>
        <taxon>Bacteria</taxon>
        <taxon>Bacillati</taxon>
        <taxon>Actinomycetota</taxon>
        <taxon>Actinomycetes</taxon>
        <taxon>Micrococcales</taxon>
        <taxon>Demequinaceae</taxon>
        <taxon>Demequina</taxon>
    </lineage>
</organism>
<keyword evidence="2" id="KW-0240">DNA-directed RNA polymerase</keyword>
<comment type="caution">
    <text evidence="7">The sequence shown here is derived from an EMBL/GenBank/DDBJ whole genome shotgun (WGS) entry which is preliminary data.</text>
</comment>
<reference evidence="8" key="1">
    <citation type="journal article" date="2019" name="Int. J. Syst. Evol. Microbiol.">
        <title>The Global Catalogue of Microorganisms (GCM) 10K type strain sequencing project: providing services to taxonomists for standard genome sequencing and annotation.</title>
        <authorList>
            <consortium name="The Broad Institute Genomics Platform"/>
            <consortium name="The Broad Institute Genome Sequencing Center for Infectious Disease"/>
            <person name="Wu L."/>
            <person name="Ma J."/>
        </authorList>
    </citation>
    <scope>NUCLEOTIDE SEQUENCE [LARGE SCALE GENOMIC DNA]</scope>
    <source>
        <strain evidence="8">NBRC 112299</strain>
    </source>
</reference>
<feature type="domain" description="RNA polymerase Rpb1" evidence="6">
    <location>
        <begin position="3"/>
        <end position="74"/>
    </location>
</feature>
<gene>
    <name evidence="7" type="ORF">GCM10025876_23950</name>
</gene>
<keyword evidence="8" id="KW-1185">Reference proteome</keyword>
<evidence type="ECO:0000256" key="4">
    <source>
        <dbReference type="ARBA" id="ARBA00022695"/>
    </source>
</evidence>
<proteinExistence type="predicted"/>
<accession>A0ABQ6IEQ2</accession>
<dbReference type="InterPro" id="IPR038120">
    <property type="entry name" value="Rpb1_funnel_sf"/>
</dbReference>
<dbReference type="SUPFAM" id="SSF64484">
    <property type="entry name" value="beta and beta-prime subunits of DNA dependent RNA-polymerase"/>
    <property type="match status" value="1"/>
</dbReference>
<name>A0ABQ6IEQ2_9MICO</name>
<evidence type="ECO:0000313" key="8">
    <source>
        <dbReference type="Proteomes" id="UP001157125"/>
    </source>
</evidence>
<dbReference type="InterPro" id="IPR007066">
    <property type="entry name" value="RNA_pol_Rpb1_3"/>
</dbReference>
<evidence type="ECO:0000256" key="3">
    <source>
        <dbReference type="ARBA" id="ARBA00022679"/>
    </source>
</evidence>
<keyword evidence="4" id="KW-0548">Nucleotidyltransferase</keyword>
<dbReference type="Gene3D" id="1.10.274.100">
    <property type="entry name" value="RNA polymerase Rpb1, domain 3"/>
    <property type="match status" value="1"/>
</dbReference>